<dbReference type="Gene3D" id="2.60.120.330">
    <property type="entry name" value="B-lactam Antibiotic, Isopenicillin N Synthase, Chain"/>
    <property type="match status" value="1"/>
</dbReference>
<feature type="domain" description="Fe2OG dioxygenase" evidence="3">
    <location>
        <begin position="251"/>
        <end position="347"/>
    </location>
</feature>
<keyword evidence="5" id="KW-1185">Reference proteome</keyword>
<dbReference type="GO" id="GO:0044283">
    <property type="term" value="P:small molecule biosynthetic process"/>
    <property type="evidence" value="ECO:0007669"/>
    <property type="project" value="UniProtKB-ARBA"/>
</dbReference>
<keyword evidence="2" id="KW-0408">Iron</keyword>
<proteinExistence type="inferred from homology"/>
<evidence type="ECO:0000313" key="5">
    <source>
        <dbReference type="Proteomes" id="UP000244855"/>
    </source>
</evidence>
<dbReference type="PROSITE" id="PS51471">
    <property type="entry name" value="FE2OG_OXY"/>
    <property type="match status" value="1"/>
</dbReference>
<dbReference type="AlphaFoldDB" id="A0A2V1E5V0"/>
<dbReference type="Proteomes" id="UP000244855">
    <property type="component" value="Unassembled WGS sequence"/>
</dbReference>
<dbReference type="Pfam" id="PF03171">
    <property type="entry name" value="2OG-FeII_Oxy"/>
    <property type="match status" value="1"/>
</dbReference>
<dbReference type="GO" id="GO:0046872">
    <property type="term" value="F:metal ion binding"/>
    <property type="evidence" value="ECO:0007669"/>
    <property type="project" value="UniProtKB-KW"/>
</dbReference>
<keyword evidence="2" id="KW-0560">Oxidoreductase</keyword>
<dbReference type="PANTHER" id="PTHR47990">
    <property type="entry name" value="2-OXOGLUTARATE (2OG) AND FE(II)-DEPENDENT OXYGENASE SUPERFAMILY PROTEIN-RELATED"/>
    <property type="match status" value="1"/>
</dbReference>
<evidence type="ECO:0000259" key="3">
    <source>
        <dbReference type="PROSITE" id="PS51471"/>
    </source>
</evidence>
<protein>
    <submittedName>
        <fullName evidence="4">Clavaminate synthase-like protein</fullName>
    </submittedName>
</protein>
<dbReference type="SUPFAM" id="SSF51197">
    <property type="entry name" value="Clavaminate synthase-like"/>
    <property type="match status" value="1"/>
</dbReference>
<dbReference type="Pfam" id="PF14226">
    <property type="entry name" value="DIOX_N"/>
    <property type="match status" value="1"/>
</dbReference>
<dbReference type="InterPro" id="IPR005123">
    <property type="entry name" value="Oxoglu/Fe-dep_dioxygenase_dom"/>
</dbReference>
<sequence>MHSIHKYTFTLQHNTPILNDKKKEGLRMPSTPSLPIIDISPFRITPTNSTFTPSQIQTAHQINSACTTHGFFYLTHHGIPDSKLAQVLTLAREFFALPLEDKLKISRHDAGGPEGGDGARGYQAIGENVTGGRRDMHEAVDWYREWDDVATREKEDKGKRTCEPLKGTNLWPEEPSDLKGVYEEYVEEVLKVGEAVVRAMGAALALSVNGKENDEAVDSEVFVKSTDKSFWVMRMIGYPKLETSSPASSSSANSAVDSLSDAEMSCGEHTDYGCVTLLLADPTPGALQVLHKDGTTWLNADPIPGAFVVNIGDMMERWTNGLWKSTKHRVIHRGDGFRVSVPFFYEPNFDAIIKPLEACVKRSGKDPIHEGSTYGEHLLGKVLNNFY</sequence>
<keyword evidence="2" id="KW-0479">Metal-binding</keyword>
<dbReference type="InterPro" id="IPR044861">
    <property type="entry name" value="IPNS-like_FE2OG_OXY"/>
</dbReference>
<evidence type="ECO:0000256" key="2">
    <source>
        <dbReference type="RuleBase" id="RU003682"/>
    </source>
</evidence>
<dbReference type="EMBL" id="KZ805316">
    <property type="protein sequence ID" value="PVI05054.1"/>
    <property type="molecule type" value="Genomic_DNA"/>
</dbReference>
<gene>
    <name evidence="4" type="ORF">DM02DRAFT_639525</name>
</gene>
<dbReference type="InterPro" id="IPR027443">
    <property type="entry name" value="IPNS-like_sf"/>
</dbReference>
<comment type="similarity">
    <text evidence="1 2">Belongs to the iron/ascorbate-dependent oxidoreductase family.</text>
</comment>
<dbReference type="GO" id="GO:0016491">
    <property type="term" value="F:oxidoreductase activity"/>
    <property type="evidence" value="ECO:0007669"/>
    <property type="project" value="UniProtKB-KW"/>
</dbReference>
<organism evidence="4 5">
    <name type="scientific">Periconia macrospinosa</name>
    <dbReference type="NCBI Taxonomy" id="97972"/>
    <lineage>
        <taxon>Eukaryota</taxon>
        <taxon>Fungi</taxon>
        <taxon>Dikarya</taxon>
        <taxon>Ascomycota</taxon>
        <taxon>Pezizomycotina</taxon>
        <taxon>Dothideomycetes</taxon>
        <taxon>Pleosporomycetidae</taxon>
        <taxon>Pleosporales</taxon>
        <taxon>Massarineae</taxon>
        <taxon>Periconiaceae</taxon>
        <taxon>Periconia</taxon>
    </lineage>
</organism>
<evidence type="ECO:0000313" key="4">
    <source>
        <dbReference type="EMBL" id="PVI05054.1"/>
    </source>
</evidence>
<dbReference type="STRING" id="97972.A0A2V1E5V0"/>
<dbReference type="InterPro" id="IPR050231">
    <property type="entry name" value="Iron_ascorbate_oxido_reductase"/>
</dbReference>
<evidence type="ECO:0000256" key="1">
    <source>
        <dbReference type="ARBA" id="ARBA00008056"/>
    </source>
</evidence>
<dbReference type="InterPro" id="IPR026992">
    <property type="entry name" value="DIOX_N"/>
</dbReference>
<name>A0A2V1E5V0_9PLEO</name>
<accession>A0A2V1E5V0</accession>
<reference evidence="4 5" key="1">
    <citation type="journal article" date="2018" name="Sci. Rep.">
        <title>Comparative genomics provides insights into the lifestyle and reveals functional heterogeneity of dark septate endophytic fungi.</title>
        <authorList>
            <person name="Knapp D.G."/>
            <person name="Nemeth J.B."/>
            <person name="Barry K."/>
            <person name="Hainaut M."/>
            <person name="Henrissat B."/>
            <person name="Johnson J."/>
            <person name="Kuo A."/>
            <person name="Lim J.H.P."/>
            <person name="Lipzen A."/>
            <person name="Nolan M."/>
            <person name="Ohm R.A."/>
            <person name="Tamas L."/>
            <person name="Grigoriev I.V."/>
            <person name="Spatafora J.W."/>
            <person name="Nagy L.G."/>
            <person name="Kovacs G.M."/>
        </authorList>
    </citation>
    <scope>NUCLEOTIDE SEQUENCE [LARGE SCALE GENOMIC DNA]</scope>
    <source>
        <strain evidence="4 5">DSE2036</strain>
    </source>
</reference>
<dbReference type="OrthoDB" id="288590at2759"/>